<evidence type="ECO:0000313" key="3">
    <source>
        <dbReference type="Proteomes" id="UP000748531"/>
    </source>
</evidence>
<reference evidence="2" key="1">
    <citation type="submission" date="2019-05" db="EMBL/GenBank/DDBJ databases">
        <title>Annotation for the trematode Paragonimus heterotremus.</title>
        <authorList>
            <person name="Choi Y.-J."/>
        </authorList>
    </citation>
    <scope>NUCLEOTIDE SEQUENCE</scope>
    <source>
        <strain evidence="2">LC</strain>
    </source>
</reference>
<dbReference type="EMBL" id="LUCH01008180">
    <property type="protein sequence ID" value="KAF5396416.1"/>
    <property type="molecule type" value="Genomic_DNA"/>
</dbReference>
<dbReference type="Proteomes" id="UP000748531">
    <property type="component" value="Unassembled WGS sequence"/>
</dbReference>
<comment type="caution">
    <text evidence="2">The sequence shown here is derived from an EMBL/GenBank/DDBJ whole genome shotgun (WGS) entry which is preliminary data.</text>
</comment>
<accession>A0A8J4SR59</accession>
<name>A0A8J4SR59_9TREM</name>
<evidence type="ECO:0000313" key="2">
    <source>
        <dbReference type="EMBL" id="KAF5396416.1"/>
    </source>
</evidence>
<evidence type="ECO:0000256" key="1">
    <source>
        <dbReference type="SAM" id="MobiDB-lite"/>
    </source>
</evidence>
<feature type="region of interest" description="Disordered" evidence="1">
    <location>
        <begin position="56"/>
        <end position="75"/>
    </location>
</feature>
<dbReference type="AlphaFoldDB" id="A0A8J4SR59"/>
<gene>
    <name evidence="2" type="ORF">PHET_10630</name>
</gene>
<keyword evidence="3" id="KW-1185">Reference proteome</keyword>
<protein>
    <submittedName>
        <fullName evidence="2">Uncharacterized protein</fullName>
    </submittedName>
</protein>
<sequence>MVSPVCRPCRSCQFQRLKEPGLPPVTRNRQCVCERTQPGIEHTLVVLIRAPPNLASRSGSKRTLISGHSTPVINK</sequence>
<organism evidence="2 3">
    <name type="scientific">Paragonimus heterotremus</name>
    <dbReference type="NCBI Taxonomy" id="100268"/>
    <lineage>
        <taxon>Eukaryota</taxon>
        <taxon>Metazoa</taxon>
        <taxon>Spiralia</taxon>
        <taxon>Lophotrochozoa</taxon>
        <taxon>Platyhelminthes</taxon>
        <taxon>Trematoda</taxon>
        <taxon>Digenea</taxon>
        <taxon>Plagiorchiida</taxon>
        <taxon>Troglotremata</taxon>
        <taxon>Troglotrematidae</taxon>
        <taxon>Paragonimus</taxon>
    </lineage>
</organism>
<proteinExistence type="predicted"/>